<accession>A0A7T8GVC9</accession>
<feature type="region of interest" description="Disordered" evidence="1">
    <location>
        <begin position="1"/>
        <end position="29"/>
    </location>
</feature>
<dbReference type="Proteomes" id="UP000595437">
    <property type="component" value="Chromosome 13"/>
</dbReference>
<dbReference type="AlphaFoldDB" id="A0A7T8GVC9"/>
<keyword evidence="3" id="KW-1185">Reference proteome</keyword>
<organism evidence="2 3">
    <name type="scientific">Caligus rogercresseyi</name>
    <name type="common">Sea louse</name>
    <dbReference type="NCBI Taxonomy" id="217165"/>
    <lineage>
        <taxon>Eukaryota</taxon>
        <taxon>Metazoa</taxon>
        <taxon>Ecdysozoa</taxon>
        <taxon>Arthropoda</taxon>
        <taxon>Crustacea</taxon>
        <taxon>Multicrustacea</taxon>
        <taxon>Hexanauplia</taxon>
        <taxon>Copepoda</taxon>
        <taxon>Siphonostomatoida</taxon>
        <taxon>Caligidae</taxon>
        <taxon>Caligus</taxon>
    </lineage>
</organism>
<evidence type="ECO:0000313" key="2">
    <source>
        <dbReference type="EMBL" id="QQP38519.1"/>
    </source>
</evidence>
<reference evidence="3" key="1">
    <citation type="submission" date="2021-01" db="EMBL/GenBank/DDBJ databases">
        <title>Caligus Genome Assembly.</title>
        <authorList>
            <person name="Gallardo-Escarate C."/>
        </authorList>
    </citation>
    <scope>NUCLEOTIDE SEQUENCE [LARGE SCALE GENOMIC DNA]</scope>
</reference>
<gene>
    <name evidence="2" type="ORF">FKW44_019107</name>
</gene>
<dbReference type="EMBL" id="CP045902">
    <property type="protein sequence ID" value="QQP38519.1"/>
    <property type="molecule type" value="Genomic_DNA"/>
</dbReference>
<protein>
    <submittedName>
        <fullName evidence="2">Uncharacterized protein</fullName>
    </submittedName>
</protein>
<evidence type="ECO:0000256" key="1">
    <source>
        <dbReference type="SAM" id="MobiDB-lite"/>
    </source>
</evidence>
<sequence length="55" mass="5943">MTSADSNTFLPPLNPLPEGLTKPVFRDGPPDPGPLLLDALVDDFHAIEHLLHDGK</sequence>
<name>A0A7T8GVC9_CALRO</name>
<proteinExistence type="predicted"/>
<evidence type="ECO:0000313" key="3">
    <source>
        <dbReference type="Proteomes" id="UP000595437"/>
    </source>
</evidence>